<dbReference type="SMART" id="SM00487">
    <property type="entry name" value="DEXDc"/>
    <property type="match status" value="1"/>
</dbReference>
<evidence type="ECO:0000313" key="7">
    <source>
        <dbReference type="Proteomes" id="UP000053424"/>
    </source>
</evidence>
<dbReference type="Pfam" id="PF00176">
    <property type="entry name" value="SNF2-rel_dom"/>
    <property type="match status" value="1"/>
</dbReference>
<evidence type="ECO:0000256" key="1">
    <source>
        <dbReference type="ARBA" id="ARBA00022741"/>
    </source>
</evidence>
<keyword evidence="2" id="KW-0378">Hydrolase</keyword>
<gene>
    <name evidence="6" type="ORF">M413DRAFT_14649</name>
</gene>
<feature type="region of interest" description="Disordered" evidence="4">
    <location>
        <begin position="1161"/>
        <end position="1226"/>
    </location>
</feature>
<dbReference type="GO" id="GO:0005634">
    <property type="term" value="C:nucleus"/>
    <property type="evidence" value="ECO:0007669"/>
    <property type="project" value="TreeGrafter"/>
</dbReference>
<keyword evidence="3" id="KW-0067">ATP-binding</keyword>
<feature type="compositionally biased region" description="Basic and acidic residues" evidence="4">
    <location>
        <begin position="1044"/>
        <end position="1056"/>
    </location>
</feature>
<evidence type="ECO:0000313" key="6">
    <source>
        <dbReference type="EMBL" id="KIM35224.1"/>
    </source>
</evidence>
<evidence type="ECO:0000256" key="2">
    <source>
        <dbReference type="ARBA" id="ARBA00022801"/>
    </source>
</evidence>
<protein>
    <recommendedName>
        <fullName evidence="5">Helicase ATP-binding domain-containing protein</fullName>
    </recommendedName>
</protein>
<evidence type="ECO:0000256" key="3">
    <source>
        <dbReference type="ARBA" id="ARBA00022840"/>
    </source>
</evidence>
<feature type="region of interest" description="Disordered" evidence="4">
    <location>
        <begin position="982"/>
        <end position="1066"/>
    </location>
</feature>
<dbReference type="Gene3D" id="3.40.50.10810">
    <property type="entry name" value="Tandem AAA-ATPase domain"/>
    <property type="match status" value="1"/>
</dbReference>
<sequence>MPAHTVHSALIEMYFDDPGAPWTFPQWQALTGIKSGLFSELDSQLPPGWDRKTADCIRSYFDQYSKKKSQDQRVQFAAARKGSSEVPGRELWRKIVTDLWKAHQIHSKITAVLTQEGLHPVQRALASRAGSIDKLPNSADYLGDAVDPVGKVLFGFECLDKDGARVDMILRGSLRSLVYRTWLNIKNQVIRSRTRILQLEQDVTNAFDNLDKDEPTKAKVKSVILKVAKWKAVAHGLGLPDHIEKVQRIEDELQRIMITLGARLKEPSSKAKSIASKFNDQMLKTLVSEDDKAEVINLYVDFFSAPTVEDSVPLDDQHATLGIQFGDKDGGHTDLGVEFEANLPPDILASNLGFSKNLPLLFNEYRHKAGFTPWQSEHEALFNPELAAKNPDMDPLTLYWHQIAGLHSIVRSNFSSEPVRDTTLGCLVADEVGLGKTFLSAMVIAFLSDVVTRQSMMKGSVGESVKLPPLLKEKPFLGEHKELPKRPHLILVPGTLLAQWKHGLETVFMPRSFDILEYAAGKAQREQFWAPDGPFHSSISGANLIILAPHSALQSDFASLFTWEKRRASSTDLPWDTATRMPTYDTTVRTTLYGQQYLSVTFDEVQGFRNIGAKHSAALELMKLAIFRLIMTATPLQTSTKDAASMGRLLGIPYFLTEEAYQEEKDDASLLRQVRRAGEETDPNVPNDELRQSYIEIAQRMQTHFTNRILRRTGNSLDWKGDKLIDLPPYIDIPVIVKPTAREMEIITDLADSVKDSVSSSNGVLQICSRSFYIDHRICVLYARRNLEEPVPHFETLEQWEEKKSTKFDTCARLCRHLLTRDDAPEIEVADGKVHFPPFPLLQPGESPQTTTKLIISMELTCLGPLLRNVLNLYGIKNLYIHGQLSYQQRAKVVAQFLLHPDCRVLIISSTQAWSSQDELQIRGRVHRPPQKKVVRCYHILADETADIILAALAHGKHHMMAGFLTQDRGKEMLTLLSGQNIADPQDDYDENDPGYMQEGPSVVKAKSKKSKGKKSAAVNEEGGQQRKRGRNKSAAVVVDSDDDVPKDTQSVEEKKKGKKKARGEMVVDVDELPAPFTHNPPAAASVSAPAPADTSAPSMVIPTSASAPVLAAAMALDARDDTTLPATPVSRAGAQNPSFATSPNEVQDILMSDLFGNLDDDFNSGYTESSSRLEDNDSSSPTSSLQDANNPFNLPMTPEKEEPSGRRVRGMSPDSPELARTMKKPRANLADLMAYDSSPLAPLNDETTSDKTAVAAAFRGPVYPPSERQSAHDAYNASLHAKRSIVDDIPPSRTTPSSDLGIPFSMQTPSRGPANPLPSSGPVSAFDGRRPQLPRANPDTQRPKARQTSLSTTFGLSANISGSKARPSGSMAPSPDTWEQSTPLESVSVGTSSSKISTKQSIPNLSAPQPHRSHSSAAAKLKRPVSFAGNLRAPDQAQRAAAIFFVSTTSQCINQVEKSVFTSSRKAEEERCLENRKVHPAVVEDEVK</sequence>
<evidence type="ECO:0000256" key="4">
    <source>
        <dbReference type="SAM" id="MobiDB-lite"/>
    </source>
</evidence>
<dbReference type="GO" id="GO:0016787">
    <property type="term" value="F:hydrolase activity"/>
    <property type="evidence" value="ECO:0007669"/>
    <property type="project" value="UniProtKB-KW"/>
</dbReference>
<feature type="region of interest" description="Disordered" evidence="4">
    <location>
        <begin position="1262"/>
        <end position="1421"/>
    </location>
</feature>
<dbReference type="HOGENOM" id="CLU_249245_0_0_1"/>
<feature type="compositionally biased region" description="Low complexity" evidence="4">
    <location>
        <begin position="1081"/>
        <end position="1097"/>
    </location>
</feature>
<reference evidence="7" key="2">
    <citation type="submission" date="2015-01" db="EMBL/GenBank/DDBJ databases">
        <title>Evolutionary Origins and Diversification of the Mycorrhizal Mutualists.</title>
        <authorList>
            <consortium name="DOE Joint Genome Institute"/>
            <consortium name="Mycorrhizal Genomics Consortium"/>
            <person name="Kohler A."/>
            <person name="Kuo A."/>
            <person name="Nagy L.G."/>
            <person name="Floudas D."/>
            <person name="Copeland A."/>
            <person name="Barry K.W."/>
            <person name="Cichocki N."/>
            <person name="Veneault-Fourrey C."/>
            <person name="LaButti K."/>
            <person name="Lindquist E.A."/>
            <person name="Lipzen A."/>
            <person name="Lundell T."/>
            <person name="Morin E."/>
            <person name="Murat C."/>
            <person name="Riley R."/>
            <person name="Ohm R."/>
            <person name="Sun H."/>
            <person name="Tunlid A."/>
            <person name="Henrissat B."/>
            <person name="Grigoriev I.V."/>
            <person name="Hibbett D.S."/>
            <person name="Martin F."/>
        </authorList>
    </citation>
    <scope>NUCLEOTIDE SEQUENCE [LARGE SCALE GENOMIC DNA]</scope>
    <source>
        <strain evidence="7">h7</strain>
    </source>
</reference>
<feature type="domain" description="Helicase ATP-binding" evidence="5">
    <location>
        <begin position="394"/>
        <end position="675"/>
    </location>
</feature>
<organism evidence="6 7">
    <name type="scientific">Hebeloma cylindrosporum</name>
    <dbReference type="NCBI Taxonomy" id="76867"/>
    <lineage>
        <taxon>Eukaryota</taxon>
        <taxon>Fungi</taxon>
        <taxon>Dikarya</taxon>
        <taxon>Basidiomycota</taxon>
        <taxon>Agaricomycotina</taxon>
        <taxon>Agaricomycetes</taxon>
        <taxon>Agaricomycetidae</taxon>
        <taxon>Agaricales</taxon>
        <taxon>Agaricineae</taxon>
        <taxon>Hymenogastraceae</taxon>
        <taxon>Hebeloma</taxon>
    </lineage>
</organism>
<feature type="compositionally biased region" description="Polar residues" evidence="4">
    <location>
        <begin position="1347"/>
        <end position="1363"/>
    </location>
</feature>
<dbReference type="Gene3D" id="3.40.50.300">
    <property type="entry name" value="P-loop containing nucleotide triphosphate hydrolases"/>
    <property type="match status" value="1"/>
</dbReference>
<feature type="region of interest" description="Disordered" evidence="4">
    <location>
        <begin position="1124"/>
        <end position="1145"/>
    </location>
</feature>
<dbReference type="GO" id="GO:0008094">
    <property type="term" value="F:ATP-dependent activity, acting on DNA"/>
    <property type="evidence" value="ECO:0007669"/>
    <property type="project" value="TreeGrafter"/>
</dbReference>
<feature type="compositionally biased region" description="Low complexity" evidence="4">
    <location>
        <begin position="1387"/>
        <end position="1403"/>
    </location>
</feature>
<reference evidence="6 7" key="1">
    <citation type="submission" date="2014-04" db="EMBL/GenBank/DDBJ databases">
        <authorList>
            <consortium name="DOE Joint Genome Institute"/>
            <person name="Kuo A."/>
            <person name="Gay G."/>
            <person name="Dore J."/>
            <person name="Kohler A."/>
            <person name="Nagy L.G."/>
            <person name="Floudas D."/>
            <person name="Copeland A."/>
            <person name="Barry K.W."/>
            <person name="Cichocki N."/>
            <person name="Veneault-Fourrey C."/>
            <person name="LaButti K."/>
            <person name="Lindquist E.A."/>
            <person name="Lipzen A."/>
            <person name="Lundell T."/>
            <person name="Morin E."/>
            <person name="Murat C."/>
            <person name="Sun H."/>
            <person name="Tunlid A."/>
            <person name="Henrissat B."/>
            <person name="Grigoriev I.V."/>
            <person name="Hibbett D.S."/>
            <person name="Martin F."/>
            <person name="Nordberg H.P."/>
            <person name="Cantor M.N."/>
            <person name="Hua S.X."/>
        </authorList>
    </citation>
    <scope>NUCLEOTIDE SEQUENCE [LARGE SCALE GENOMIC DNA]</scope>
    <source>
        <strain evidence="7">h7</strain>
    </source>
</reference>
<proteinExistence type="predicted"/>
<dbReference type="STRING" id="686832.A0A0C3BT32"/>
<dbReference type="InterPro" id="IPR014001">
    <property type="entry name" value="Helicase_ATP-bd"/>
</dbReference>
<evidence type="ECO:0000259" key="5">
    <source>
        <dbReference type="SMART" id="SM00487"/>
    </source>
</evidence>
<feature type="compositionally biased region" description="Basic residues" evidence="4">
    <location>
        <begin position="1006"/>
        <end position="1015"/>
    </location>
</feature>
<dbReference type="GO" id="GO:0005524">
    <property type="term" value="F:ATP binding"/>
    <property type="evidence" value="ECO:0007669"/>
    <property type="project" value="UniProtKB-KW"/>
</dbReference>
<feature type="compositionally biased region" description="Polar residues" evidence="4">
    <location>
        <begin position="1182"/>
        <end position="1193"/>
    </location>
</feature>
<dbReference type="InterPro" id="IPR000330">
    <property type="entry name" value="SNF2_N"/>
</dbReference>
<dbReference type="InterPro" id="IPR050628">
    <property type="entry name" value="SNF2_RAD54_helicase_TF"/>
</dbReference>
<dbReference type="Proteomes" id="UP000053424">
    <property type="component" value="Unassembled WGS sequence"/>
</dbReference>
<dbReference type="InterPro" id="IPR027417">
    <property type="entry name" value="P-loop_NTPase"/>
</dbReference>
<name>A0A0C3BT32_HEBCY</name>
<keyword evidence="1" id="KW-0547">Nucleotide-binding</keyword>
<dbReference type="SUPFAM" id="SSF52540">
    <property type="entry name" value="P-loop containing nucleoside triphosphate hydrolases"/>
    <property type="match status" value="2"/>
</dbReference>
<dbReference type="OrthoDB" id="3270319at2759"/>
<feature type="compositionally biased region" description="Polar residues" evidence="4">
    <location>
        <begin position="1134"/>
        <end position="1145"/>
    </location>
</feature>
<accession>A0A0C3BT32</accession>
<dbReference type="PANTHER" id="PTHR45626">
    <property type="entry name" value="TRANSCRIPTION TERMINATION FACTOR 2-RELATED"/>
    <property type="match status" value="1"/>
</dbReference>
<dbReference type="GO" id="GO:0006281">
    <property type="term" value="P:DNA repair"/>
    <property type="evidence" value="ECO:0007669"/>
    <property type="project" value="TreeGrafter"/>
</dbReference>
<dbReference type="EMBL" id="KN831826">
    <property type="protein sequence ID" value="KIM35224.1"/>
    <property type="molecule type" value="Genomic_DNA"/>
</dbReference>
<dbReference type="InterPro" id="IPR038718">
    <property type="entry name" value="SNF2-like_sf"/>
</dbReference>
<keyword evidence="7" id="KW-1185">Reference proteome</keyword>
<feature type="region of interest" description="Disordered" evidence="4">
    <location>
        <begin position="1078"/>
        <end position="1097"/>
    </location>
</feature>